<name>A0ACC3A5D2_9EURO</name>
<protein>
    <submittedName>
        <fullName evidence="1">Uncharacterized protein</fullName>
    </submittedName>
</protein>
<reference evidence="1" key="1">
    <citation type="submission" date="2022-10" db="EMBL/GenBank/DDBJ databases">
        <title>Culturing micro-colonial fungi from biological soil crusts in the Mojave desert and describing Neophaeococcomyces mojavensis, and introducing the new genera and species Taxawa tesnikishii.</title>
        <authorList>
            <person name="Kurbessoian T."/>
            <person name="Stajich J.E."/>
        </authorList>
    </citation>
    <scope>NUCLEOTIDE SEQUENCE</scope>
    <source>
        <strain evidence="1">JES_112</strain>
    </source>
</reference>
<accession>A0ACC3A5D2</accession>
<evidence type="ECO:0000313" key="2">
    <source>
        <dbReference type="Proteomes" id="UP001172386"/>
    </source>
</evidence>
<proteinExistence type="predicted"/>
<comment type="caution">
    <text evidence="1">The sequence shown here is derived from an EMBL/GenBank/DDBJ whole genome shotgun (WGS) entry which is preliminary data.</text>
</comment>
<organism evidence="1 2">
    <name type="scientific">Neophaeococcomyces mojaviensis</name>
    <dbReference type="NCBI Taxonomy" id="3383035"/>
    <lineage>
        <taxon>Eukaryota</taxon>
        <taxon>Fungi</taxon>
        <taxon>Dikarya</taxon>
        <taxon>Ascomycota</taxon>
        <taxon>Pezizomycotina</taxon>
        <taxon>Eurotiomycetes</taxon>
        <taxon>Chaetothyriomycetidae</taxon>
        <taxon>Chaetothyriales</taxon>
        <taxon>Chaetothyriales incertae sedis</taxon>
        <taxon>Neophaeococcomyces</taxon>
    </lineage>
</organism>
<keyword evidence="2" id="KW-1185">Reference proteome</keyword>
<dbReference type="Proteomes" id="UP001172386">
    <property type="component" value="Unassembled WGS sequence"/>
</dbReference>
<gene>
    <name evidence="1" type="ORF">H2198_005707</name>
</gene>
<evidence type="ECO:0000313" key="1">
    <source>
        <dbReference type="EMBL" id="KAJ9655403.1"/>
    </source>
</evidence>
<dbReference type="EMBL" id="JAPDRQ010000097">
    <property type="protein sequence ID" value="KAJ9655403.1"/>
    <property type="molecule type" value="Genomic_DNA"/>
</dbReference>
<sequence length="707" mass="80386">MILDTEIPFEQICSEQSLRQNFLLLQDFLGPRVESEKWARNLRFLTPVTDTEDDTTPTTPEETLATDECICPSFPTFHDHVNRDLLRVTSVNEFPDCNHYVAVSWCWDHAGTPSGAPGAPTEYVIVQGPLRRSCTLPSYVLSRAISFAAYYEVPFLWFDKECINQSDARDQEQGIQSMDIVYQRSLYPLGILQAYIDSQAQLDIMVLLIEGINIEHEQMPALLELLKIIEADRWFTRAWILQESVSGGFEMNLLIQHNPSLSRDPVLGNIEGEVETTISELMNAVFFAYACISLSEVQIDPELENQLTQILDRIVKHVPIVIDQPKGGFDNPDYRQTCNAAQALTFLGPRQNSRIADRLAIMGNLCNYSLRLNTEALEKVDLDFSICAYALALCNGDMSLTKSDNPTGSSALGYSWGPQRSLRLGSLNHFEDDDDLVRISPAKLVRSGLLVDGWLWKVDDELPKSELGSLMEHSDDIAAVIWALLKTLLNEGLVELADVIWTFTVRAFFESGLNIVHTPDSDRIPQSINEVFNQDSHELTYRNSPWVNSEQDFRIFFENHNSTRDDPRSLSSRNYQTRWKHTKWLWTYMLNYGSIPLARSVSNNLTTVHESVKADMPVSARHTAVFISTINQADLLVEETYIFQPATVLDTCLWRNQRKNEPIFWVVKPGRTIDLETNCRVIRGTGEMCYGYCRPPLSAIPERFVFA</sequence>